<dbReference type="AlphaFoldDB" id="A0AAD7AH81"/>
<sequence length="255" mass="27762">MEPLPARLSIILGSHVGVRPPPLLTPANARTHLRAPAPWCTHPAPDVHTPRSTAPRLTPKDGAHTTTDQQAAGHETAERQRRGANDAIVWICKDIQCCLRGSTEAEAEARAGEHEDGVIRDGMDKETDPHVSPARTRTPPSALSPRSTPMPSHPSCARQPAVRTARLPGDATLHLVSDDRLPPHRIVKERRRSVAHPRLYTLHSKWPRPRSRRPNAHKSASGAAYRPVSSSSLLARVRKSTSSLCNSALLLASAF</sequence>
<feature type="compositionally biased region" description="Basic residues" evidence="1">
    <location>
        <begin position="205"/>
        <end position="216"/>
    </location>
</feature>
<evidence type="ECO:0000256" key="1">
    <source>
        <dbReference type="SAM" id="MobiDB-lite"/>
    </source>
</evidence>
<keyword evidence="3" id="KW-1185">Reference proteome</keyword>
<proteinExistence type="predicted"/>
<dbReference type="EMBL" id="JARIHO010000007">
    <property type="protein sequence ID" value="KAJ7358551.1"/>
    <property type="molecule type" value="Genomic_DNA"/>
</dbReference>
<comment type="caution">
    <text evidence="2">The sequence shown here is derived from an EMBL/GenBank/DDBJ whole genome shotgun (WGS) entry which is preliminary data.</text>
</comment>
<feature type="compositionally biased region" description="Basic and acidic residues" evidence="1">
    <location>
        <begin position="108"/>
        <end position="129"/>
    </location>
</feature>
<feature type="compositionally biased region" description="Polar residues" evidence="1">
    <location>
        <begin position="138"/>
        <end position="150"/>
    </location>
</feature>
<organism evidence="2 3">
    <name type="scientific">Mycena albidolilacea</name>
    <dbReference type="NCBI Taxonomy" id="1033008"/>
    <lineage>
        <taxon>Eukaryota</taxon>
        <taxon>Fungi</taxon>
        <taxon>Dikarya</taxon>
        <taxon>Basidiomycota</taxon>
        <taxon>Agaricomycotina</taxon>
        <taxon>Agaricomycetes</taxon>
        <taxon>Agaricomycetidae</taxon>
        <taxon>Agaricales</taxon>
        <taxon>Marasmiineae</taxon>
        <taxon>Mycenaceae</taxon>
        <taxon>Mycena</taxon>
    </lineage>
</organism>
<dbReference type="Proteomes" id="UP001218218">
    <property type="component" value="Unassembled WGS sequence"/>
</dbReference>
<reference evidence="2" key="1">
    <citation type="submission" date="2023-03" db="EMBL/GenBank/DDBJ databases">
        <title>Massive genome expansion in bonnet fungi (Mycena s.s.) driven by repeated elements and novel gene families across ecological guilds.</title>
        <authorList>
            <consortium name="Lawrence Berkeley National Laboratory"/>
            <person name="Harder C.B."/>
            <person name="Miyauchi S."/>
            <person name="Viragh M."/>
            <person name="Kuo A."/>
            <person name="Thoen E."/>
            <person name="Andreopoulos B."/>
            <person name="Lu D."/>
            <person name="Skrede I."/>
            <person name="Drula E."/>
            <person name="Henrissat B."/>
            <person name="Morin E."/>
            <person name="Kohler A."/>
            <person name="Barry K."/>
            <person name="LaButti K."/>
            <person name="Morin E."/>
            <person name="Salamov A."/>
            <person name="Lipzen A."/>
            <person name="Mereny Z."/>
            <person name="Hegedus B."/>
            <person name="Baldrian P."/>
            <person name="Stursova M."/>
            <person name="Weitz H."/>
            <person name="Taylor A."/>
            <person name="Grigoriev I.V."/>
            <person name="Nagy L.G."/>
            <person name="Martin F."/>
            <person name="Kauserud H."/>
        </authorList>
    </citation>
    <scope>NUCLEOTIDE SEQUENCE</scope>
    <source>
        <strain evidence="2">CBHHK002</strain>
    </source>
</reference>
<evidence type="ECO:0000313" key="3">
    <source>
        <dbReference type="Proteomes" id="UP001218218"/>
    </source>
</evidence>
<name>A0AAD7AH81_9AGAR</name>
<feature type="region of interest" description="Disordered" evidence="1">
    <location>
        <begin position="205"/>
        <end position="228"/>
    </location>
</feature>
<gene>
    <name evidence="2" type="ORF">DFH08DRAFT_1043669</name>
</gene>
<feature type="region of interest" description="Disordered" evidence="1">
    <location>
        <begin position="36"/>
        <end position="82"/>
    </location>
</feature>
<protein>
    <submittedName>
        <fullName evidence="2">Uncharacterized protein</fullName>
    </submittedName>
</protein>
<evidence type="ECO:0000313" key="2">
    <source>
        <dbReference type="EMBL" id="KAJ7358551.1"/>
    </source>
</evidence>
<accession>A0AAD7AH81</accession>
<feature type="region of interest" description="Disordered" evidence="1">
    <location>
        <begin position="108"/>
        <end position="157"/>
    </location>
</feature>